<gene>
    <name evidence="2" type="ORF">N0F65_010711</name>
</gene>
<comment type="caution">
    <text evidence="2">The sequence shown here is derived from an EMBL/GenBank/DDBJ whole genome shotgun (WGS) entry which is preliminary data.</text>
</comment>
<proteinExistence type="predicted"/>
<feature type="region of interest" description="Disordered" evidence="1">
    <location>
        <begin position="25"/>
        <end position="49"/>
    </location>
</feature>
<sequence>VAGCLSPSAACTVCSVELVRVTRPHHHLDSSRPDMRATSTSAPSSLPMSMPMSVAMAAPTLHQPQHNQQQHHHHHHLQQQQSPPPAFHFPTSSNHPVVITAEAANDHALLRRKRPRSPSSSGNETRQLMSFARLAGTKPAMTMARTHPPKHVGPKVLHPMHPVAAPHVPMQQQQQQQQQQQPVEVAAPRNMALPGMSELLNACQKRGRPQETASVCTAVTTSAGSSHPAAYATVEQAPMQAVNKQRIDEEGSYIGLHDLPRVYAVPVPSEAGAMSTVASETASYAGDDELEDKTPWPSATQYHSIFGNMANGKIPIYDLGLDPRGVPLHPEFIYSEPVSCMYFLKCQRLLGKGSFGFPRKKKASPDGADALNKKSLKGKKESSKDFEWRKMSFVTGLPKKQPLVRYITATCYSRATDVSAKKKVFRMHAVMLADPAGNGERGDYVLVHIRAGGSKRVGLRTAPSEPEQPLTPNQQPTTQPKTTSPFGPSPQRPDSPGNETSTVHAPSTAAPRFAEVREARVSPPNKAIHQHEQSSNDENDPTVANAKQMLRSMLMQSCSSRDEMAKYVLVLQEELASMQQQTP</sequence>
<feature type="non-terminal residue" evidence="2">
    <location>
        <position position="1"/>
    </location>
</feature>
<feature type="region of interest" description="Disordered" evidence="1">
    <location>
        <begin position="456"/>
        <end position="547"/>
    </location>
</feature>
<reference evidence="2" key="2">
    <citation type="journal article" date="2023" name="Microbiol Resour">
        <title>Decontamination and Annotation of the Draft Genome Sequence of the Oomycete Lagenidium giganteum ARSEF 373.</title>
        <authorList>
            <person name="Morgan W.R."/>
            <person name="Tartar A."/>
        </authorList>
    </citation>
    <scope>NUCLEOTIDE SEQUENCE</scope>
    <source>
        <strain evidence="2">ARSEF 373</strain>
    </source>
</reference>
<dbReference type="AlphaFoldDB" id="A0AAV2Z725"/>
<feature type="compositionally biased region" description="Low complexity" evidence="1">
    <location>
        <begin position="467"/>
        <end position="485"/>
    </location>
</feature>
<organism evidence="2 3">
    <name type="scientific">Lagenidium giganteum</name>
    <dbReference type="NCBI Taxonomy" id="4803"/>
    <lineage>
        <taxon>Eukaryota</taxon>
        <taxon>Sar</taxon>
        <taxon>Stramenopiles</taxon>
        <taxon>Oomycota</taxon>
        <taxon>Peronosporomycetes</taxon>
        <taxon>Pythiales</taxon>
        <taxon>Pythiaceae</taxon>
    </lineage>
</organism>
<evidence type="ECO:0000256" key="1">
    <source>
        <dbReference type="SAM" id="MobiDB-lite"/>
    </source>
</evidence>
<protein>
    <submittedName>
        <fullName evidence="2">Uncharacterized protein</fullName>
    </submittedName>
</protein>
<keyword evidence="3" id="KW-1185">Reference proteome</keyword>
<reference evidence="2" key="1">
    <citation type="submission" date="2022-11" db="EMBL/GenBank/DDBJ databases">
        <authorList>
            <person name="Morgan W.R."/>
            <person name="Tartar A."/>
        </authorList>
    </citation>
    <scope>NUCLEOTIDE SEQUENCE</scope>
    <source>
        <strain evidence="2">ARSEF 373</strain>
    </source>
</reference>
<evidence type="ECO:0000313" key="2">
    <source>
        <dbReference type="EMBL" id="DBA02783.1"/>
    </source>
</evidence>
<accession>A0AAV2Z725</accession>
<dbReference type="Proteomes" id="UP001146120">
    <property type="component" value="Unassembled WGS sequence"/>
</dbReference>
<name>A0AAV2Z725_9STRA</name>
<evidence type="ECO:0000313" key="3">
    <source>
        <dbReference type="Proteomes" id="UP001146120"/>
    </source>
</evidence>
<dbReference type="EMBL" id="DAKRPA010000027">
    <property type="protein sequence ID" value="DBA02783.1"/>
    <property type="molecule type" value="Genomic_DNA"/>
</dbReference>
<feature type="compositionally biased region" description="Low complexity" evidence="1">
    <location>
        <begin position="37"/>
        <end position="49"/>
    </location>
</feature>
<feature type="region of interest" description="Disordered" evidence="1">
    <location>
        <begin position="62"/>
        <end position="127"/>
    </location>
</feature>